<proteinExistence type="predicted"/>
<protein>
    <submittedName>
        <fullName evidence="1">Uncharacterized protein</fullName>
    </submittedName>
</protein>
<name>A0AAD9H0E0_9STRA</name>
<organism evidence="1 2">
    <name type="scientific">Phytophthora citrophthora</name>
    <dbReference type="NCBI Taxonomy" id="4793"/>
    <lineage>
        <taxon>Eukaryota</taxon>
        <taxon>Sar</taxon>
        <taxon>Stramenopiles</taxon>
        <taxon>Oomycota</taxon>
        <taxon>Peronosporomycetes</taxon>
        <taxon>Peronosporales</taxon>
        <taxon>Peronosporaceae</taxon>
        <taxon>Phytophthora</taxon>
    </lineage>
</organism>
<dbReference type="EMBL" id="JASMQC010000001">
    <property type="protein sequence ID" value="KAK1948252.1"/>
    <property type="molecule type" value="Genomic_DNA"/>
</dbReference>
<dbReference type="Proteomes" id="UP001259832">
    <property type="component" value="Unassembled WGS sequence"/>
</dbReference>
<dbReference type="AlphaFoldDB" id="A0AAD9H0E0"/>
<keyword evidence="2" id="KW-1185">Reference proteome</keyword>
<sequence length="59" mass="6747">MVTQLATEWGIVKAREVLSVDDTRKPGDLDFNVLVSATRDKDHLFKPNCSQQHVLFYVN</sequence>
<evidence type="ECO:0000313" key="1">
    <source>
        <dbReference type="EMBL" id="KAK1948252.1"/>
    </source>
</evidence>
<gene>
    <name evidence="1" type="ORF">P3T76_000542</name>
</gene>
<reference evidence="1" key="1">
    <citation type="submission" date="2023-08" db="EMBL/GenBank/DDBJ databases">
        <title>Reference Genome Resource for the Citrus Pathogen Phytophthora citrophthora.</title>
        <authorList>
            <person name="Moller H."/>
            <person name="Coetzee B."/>
            <person name="Rose L.J."/>
            <person name="Van Niekerk J.M."/>
        </authorList>
    </citation>
    <scope>NUCLEOTIDE SEQUENCE</scope>
    <source>
        <strain evidence="1">STE-U-9442</strain>
    </source>
</reference>
<comment type="caution">
    <text evidence="1">The sequence shown here is derived from an EMBL/GenBank/DDBJ whole genome shotgun (WGS) entry which is preliminary data.</text>
</comment>
<accession>A0AAD9H0E0</accession>
<evidence type="ECO:0000313" key="2">
    <source>
        <dbReference type="Proteomes" id="UP001259832"/>
    </source>
</evidence>